<organism evidence="8 9">
    <name type="scientific">Streptomyces siamensis</name>
    <dbReference type="NCBI Taxonomy" id="1274986"/>
    <lineage>
        <taxon>Bacteria</taxon>
        <taxon>Bacillati</taxon>
        <taxon>Actinomycetota</taxon>
        <taxon>Actinomycetes</taxon>
        <taxon>Kitasatosporales</taxon>
        <taxon>Streptomycetaceae</taxon>
        <taxon>Streptomyces</taxon>
    </lineage>
</organism>
<comment type="caution">
    <text evidence="8">The sequence shown here is derived from an EMBL/GenBank/DDBJ whole genome shotgun (WGS) entry which is preliminary data.</text>
</comment>
<feature type="region of interest" description="Disordered" evidence="5">
    <location>
        <begin position="187"/>
        <end position="207"/>
    </location>
</feature>
<gene>
    <name evidence="8" type="ORF">GCM10023335_50870</name>
</gene>
<accession>A0ABP9J4X8</accession>
<dbReference type="SMART" id="SM00644">
    <property type="entry name" value="Ami_2"/>
    <property type="match status" value="1"/>
</dbReference>
<dbReference type="SUPFAM" id="SSF53955">
    <property type="entry name" value="Lysozyme-like"/>
    <property type="match status" value="1"/>
</dbReference>
<dbReference type="RefSeq" id="WP_345653727.1">
    <property type="nucleotide sequence ID" value="NZ_BAABKB010000021.1"/>
</dbReference>
<evidence type="ECO:0000256" key="5">
    <source>
        <dbReference type="SAM" id="MobiDB-lite"/>
    </source>
</evidence>
<keyword evidence="9" id="KW-1185">Reference proteome</keyword>
<name>A0ABP9J4X8_9ACTN</name>
<evidence type="ECO:0000256" key="1">
    <source>
        <dbReference type="ARBA" id="ARBA00001561"/>
    </source>
</evidence>
<feature type="signal peptide" evidence="6">
    <location>
        <begin position="1"/>
        <end position="31"/>
    </location>
</feature>
<proteinExistence type="predicted"/>
<dbReference type="InterPro" id="IPR023346">
    <property type="entry name" value="Lysozyme-like_dom_sf"/>
</dbReference>
<evidence type="ECO:0000256" key="2">
    <source>
        <dbReference type="ARBA" id="ARBA00011901"/>
    </source>
</evidence>
<feature type="domain" description="N-acetylmuramoyl-L-alanine amidase" evidence="7">
    <location>
        <begin position="222"/>
        <end position="351"/>
    </location>
</feature>
<evidence type="ECO:0000256" key="4">
    <source>
        <dbReference type="ARBA" id="ARBA00023316"/>
    </source>
</evidence>
<dbReference type="InterPro" id="IPR051206">
    <property type="entry name" value="NAMLAA_amidase_2"/>
</dbReference>
<protein>
    <recommendedName>
        <fullName evidence="2">N-acetylmuramoyl-L-alanine amidase</fullName>
        <ecNumber evidence="2">3.5.1.28</ecNumber>
    </recommendedName>
</protein>
<dbReference type="PANTHER" id="PTHR30417">
    <property type="entry name" value="N-ACETYLMURAMOYL-L-ALANINE AMIDASE AMID"/>
    <property type="match status" value="1"/>
</dbReference>
<dbReference type="EMBL" id="BAABKB010000021">
    <property type="protein sequence ID" value="GAA5020750.1"/>
    <property type="molecule type" value="Genomic_DNA"/>
</dbReference>
<reference evidence="9" key="1">
    <citation type="journal article" date="2019" name="Int. J. Syst. Evol. Microbiol.">
        <title>The Global Catalogue of Microorganisms (GCM) 10K type strain sequencing project: providing services to taxonomists for standard genome sequencing and annotation.</title>
        <authorList>
            <consortium name="The Broad Institute Genomics Platform"/>
            <consortium name="The Broad Institute Genome Sequencing Center for Infectious Disease"/>
            <person name="Wu L."/>
            <person name="Ma J."/>
        </authorList>
    </citation>
    <scope>NUCLEOTIDE SEQUENCE [LARGE SCALE GENOMIC DNA]</scope>
    <source>
        <strain evidence="9">JCM 18409</strain>
    </source>
</reference>
<dbReference type="SUPFAM" id="SSF55846">
    <property type="entry name" value="N-acetylmuramoyl-L-alanine amidase-like"/>
    <property type="match status" value="1"/>
</dbReference>
<evidence type="ECO:0000313" key="9">
    <source>
        <dbReference type="Proteomes" id="UP001501759"/>
    </source>
</evidence>
<keyword evidence="4" id="KW-0961">Cell wall biogenesis/degradation</keyword>
<dbReference type="Proteomes" id="UP001501759">
    <property type="component" value="Unassembled WGS sequence"/>
</dbReference>
<dbReference type="EC" id="3.5.1.28" evidence="2"/>
<evidence type="ECO:0000259" key="7">
    <source>
        <dbReference type="SMART" id="SM00644"/>
    </source>
</evidence>
<evidence type="ECO:0000313" key="8">
    <source>
        <dbReference type="EMBL" id="GAA5020750.1"/>
    </source>
</evidence>
<sequence length="452" mass="48479">MSSPPRVRRTRALFGLALAATLVMTGQSAAAAPPPSHDTSVNGAFARAATAYDVPRDLLVAVGYAETHLDGHRGLPSQDNGYGVMHLVSNPGRHTLEQAARLTGATVPVIEHDTPANITGAAAVLRAMADEAGLKATDRRRLGSWYQVTARYGAPDTAPAGRLYADTVYGLLRDGVRADVAGEPVRTTPHRVRPQRGSLAEPDRQGLTAAPDYPSALWAPAYSGNYSAGRGAAITTVVIHVTEGSYAGAISWFQNPAAEVSAHYVIRSSDGQVTQTVRESDTAWHARSANPYSVGVEHEGYVSDPSWFTDTLYRSSAALTRYLTAKYAIPRDRSHIVGHSEVPGNDHTDPGPHWDWAYYMSLVRGDGDSGTTPFPTWGSDVSVRQQPTTGSTRVATLPGPTTVRVKCQVHGRLVDHQGYSNDAWSYLPDYGGYISNIFIDVDDAWLPGVSTC</sequence>
<dbReference type="PANTHER" id="PTHR30417:SF1">
    <property type="entry name" value="N-ACETYLMURAMOYL-L-ALANINE AMIDASE AMID"/>
    <property type="match status" value="1"/>
</dbReference>
<comment type="catalytic activity">
    <reaction evidence="1">
        <text>Hydrolyzes the link between N-acetylmuramoyl residues and L-amino acid residues in certain cell-wall glycopeptides.</text>
        <dbReference type="EC" id="3.5.1.28"/>
    </reaction>
</comment>
<dbReference type="CDD" id="cd06583">
    <property type="entry name" value="PGRP"/>
    <property type="match status" value="1"/>
</dbReference>
<dbReference type="InterPro" id="IPR002502">
    <property type="entry name" value="Amidase_domain"/>
</dbReference>
<keyword evidence="3" id="KW-0378">Hydrolase</keyword>
<dbReference type="InterPro" id="IPR036505">
    <property type="entry name" value="Amidase/PGRP_sf"/>
</dbReference>
<dbReference type="Gene3D" id="3.40.80.10">
    <property type="entry name" value="Peptidoglycan recognition protein-like"/>
    <property type="match status" value="1"/>
</dbReference>
<dbReference type="Gene3D" id="1.10.530.10">
    <property type="match status" value="1"/>
</dbReference>
<evidence type="ECO:0000256" key="6">
    <source>
        <dbReference type="SAM" id="SignalP"/>
    </source>
</evidence>
<keyword evidence="6" id="KW-0732">Signal</keyword>
<evidence type="ECO:0000256" key="3">
    <source>
        <dbReference type="ARBA" id="ARBA00022801"/>
    </source>
</evidence>
<dbReference type="Pfam" id="PF01510">
    <property type="entry name" value="Amidase_2"/>
    <property type="match status" value="1"/>
</dbReference>
<feature type="chain" id="PRO_5046493965" description="N-acetylmuramoyl-L-alanine amidase" evidence="6">
    <location>
        <begin position="32"/>
        <end position="452"/>
    </location>
</feature>